<dbReference type="HOGENOM" id="CLU_775347_0_0_9"/>
<evidence type="ECO:0000313" key="2">
    <source>
        <dbReference type="EMBL" id="ABY45771.1"/>
    </source>
</evidence>
<dbReference type="AlphaFoldDB" id="A9VLE7"/>
<dbReference type="eggNOG" id="ENOG5032S5K">
    <property type="taxonomic scope" value="Bacteria"/>
</dbReference>
<accession>A9VLE7</accession>
<reference evidence="2 3" key="1">
    <citation type="journal article" date="2008" name="Chem. Biol. Interact.">
        <title>Extending the Bacillus cereus group genomics to putative food-borne pathogens of different toxicity.</title>
        <authorList>
            <person name="Lapidus A."/>
            <person name="Goltsman E."/>
            <person name="Auger S."/>
            <person name="Galleron N."/>
            <person name="Segurens B."/>
            <person name="Dossat C."/>
            <person name="Land M.L."/>
            <person name="Broussolle V."/>
            <person name="Brillard J."/>
            <person name="Guinebretiere M.H."/>
            <person name="Sanchis V."/>
            <person name="Nguen-The C."/>
            <person name="Lereclus D."/>
            <person name="Richardson P."/>
            <person name="Wincker P."/>
            <person name="Weissenbach J."/>
            <person name="Ehrlich S.D."/>
            <person name="Sorokin A."/>
        </authorList>
    </citation>
    <scope>NUCLEOTIDE SEQUENCE [LARGE SCALE GENOMIC DNA]</scope>
    <source>
        <strain evidence="2 3">KBAB4</strain>
    </source>
</reference>
<protein>
    <recommendedName>
        <fullName evidence="4">Recombinase family protein</fullName>
    </recommendedName>
</protein>
<feature type="chain" id="PRO_5038914068" description="Recombinase family protein" evidence="1">
    <location>
        <begin position="24"/>
        <end position="376"/>
    </location>
</feature>
<organism evidence="2 3">
    <name type="scientific">Bacillus mycoides (strain KBAB4)</name>
    <name type="common">Bacillus weihenstephanensis</name>
    <dbReference type="NCBI Taxonomy" id="315730"/>
    <lineage>
        <taxon>Bacteria</taxon>
        <taxon>Bacillati</taxon>
        <taxon>Bacillota</taxon>
        <taxon>Bacilli</taxon>
        <taxon>Bacillales</taxon>
        <taxon>Bacillaceae</taxon>
        <taxon>Bacillus</taxon>
        <taxon>Bacillus cereus group</taxon>
    </lineage>
</organism>
<keyword evidence="1" id="KW-0732">Signal</keyword>
<proteinExistence type="predicted"/>
<gene>
    <name evidence="2" type="ordered locus">BcerKBAB4_4617</name>
</gene>
<feature type="signal peptide" evidence="1">
    <location>
        <begin position="1"/>
        <end position="23"/>
    </location>
</feature>
<sequence>MEVRMKKLYGKLMCFMISTGLVAGCDMSEQTSKREKKDVCETTEECTQIGDKTLQKVYKKIDGLSELEVLEDYDLEGHSSNDMKEAEMKKKDDENYFFLASYYIDGDEIVDPYFDKLDRKRLNKAFAEDKDAKEEVLKQRQDRDYHESLWEMYSTLIPAKYRTDIKEFDMVTDGYDGIVAHVMPSMEYPKEWTISLDTLDSAVNIDQVMKTLIHETAHVLTLGHKQIPVNEKYLKAFEEDKDISSYQNKCKSLFLQEGCAKESSYINQFYNSFWKPIDQEWTEKKVEESEEAQIEFFKEKHGEFVSLYGTTNVAEDIADTFTAFILQDSKKVKEGTELKYKKIIFFYQFPELVKMRAEVLAGLYDVSKTIEQPSGH</sequence>
<evidence type="ECO:0000313" key="3">
    <source>
        <dbReference type="Proteomes" id="UP000002154"/>
    </source>
</evidence>
<name>A9VLE7_BACMK</name>
<evidence type="ECO:0000256" key="1">
    <source>
        <dbReference type="SAM" id="SignalP"/>
    </source>
</evidence>
<dbReference type="EMBL" id="CP000903">
    <property type="protein sequence ID" value="ABY45771.1"/>
    <property type="molecule type" value="Genomic_DNA"/>
</dbReference>
<dbReference type="KEGG" id="bwe:BcerKBAB4_4617"/>
<dbReference type="Proteomes" id="UP000002154">
    <property type="component" value="Chromosome"/>
</dbReference>
<evidence type="ECO:0008006" key="4">
    <source>
        <dbReference type="Google" id="ProtNLM"/>
    </source>
</evidence>
<dbReference type="PROSITE" id="PS51257">
    <property type="entry name" value="PROKAR_LIPOPROTEIN"/>
    <property type="match status" value="1"/>
</dbReference>